<name>A0ABN3G0N7_9ACTN</name>
<feature type="transmembrane region" description="Helical" evidence="2">
    <location>
        <begin position="95"/>
        <end position="114"/>
    </location>
</feature>
<comment type="caution">
    <text evidence="3">The sequence shown here is derived from an EMBL/GenBank/DDBJ whole genome shotgun (WGS) entry which is preliminary data.</text>
</comment>
<keyword evidence="2" id="KW-1133">Transmembrane helix</keyword>
<evidence type="ECO:0000313" key="4">
    <source>
        <dbReference type="Proteomes" id="UP001501444"/>
    </source>
</evidence>
<feature type="compositionally biased region" description="Polar residues" evidence="1">
    <location>
        <begin position="1"/>
        <end position="12"/>
    </location>
</feature>
<gene>
    <name evidence="3" type="ORF">GCM10010170_025320</name>
</gene>
<protein>
    <submittedName>
        <fullName evidence="3">Uncharacterized protein</fullName>
    </submittedName>
</protein>
<dbReference type="Proteomes" id="UP001501444">
    <property type="component" value="Unassembled WGS sequence"/>
</dbReference>
<keyword evidence="4" id="KW-1185">Reference proteome</keyword>
<sequence>MNNPSGDQQQSPHIAVPAAVPGPYRTPADPPLGQATHGRQRALPAGPAAVLVPFHVGHKPRIPVGQRTPIPLVPANLLPPTTAHRPPPGNRRRTLLITALAVAVGLAMVAVVVVRATSGPGPRDVVADFFAALAAHDPTRMPAGPCRNNPLCVTGALNTGYQPPNDVTVDENTGTGDIRHVTVAYTLDGHRTTTTVEVQGTPHGLFGSRFWSITTPPGAHLTIPDQTPAPITIAATRLPTAQPDQTTVLWVPPGRYTLTRPATPLLTAAQTTITSTSGPITITMPNTIEPTVTATVQQLIRDRITACATQKRFNPAVGPPSTTWHSCPITYEDRYTISTDPTWTITSYPQLNLEPADNGAINVTTAQPGQATIQFQWTLDLAEPRTWTDVTDTMAINITGQITTANGQLDWTPA</sequence>
<keyword evidence="2" id="KW-0472">Membrane</keyword>
<organism evidence="3 4">
    <name type="scientific">Dactylosporangium salmoneum</name>
    <dbReference type="NCBI Taxonomy" id="53361"/>
    <lineage>
        <taxon>Bacteria</taxon>
        <taxon>Bacillati</taxon>
        <taxon>Actinomycetota</taxon>
        <taxon>Actinomycetes</taxon>
        <taxon>Micromonosporales</taxon>
        <taxon>Micromonosporaceae</taxon>
        <taxon>Dactylosporangium</taxon>
    </lineage>
</organism>
<reference evidence="3 4" key="1">
    <citation type="journal article" date="2019" name="Int. J. Syst. Evol. Microbiol.">
        <title>The Global Catalogue of Microorganisms (GCM) 10K type strain sequencing project: providing services to taxonomists for standard genome sequencing and annotation.</title>
        <authorList>
            <consortium name="The Broad Institute Genomics Platform"/>
            <consortium name="The Broad Institute Genome Sequencing Center for Infectious Disease"/>
            <person name="Wu L."/>
            <person name="Ma J."/>
        </authorList>
    </citation>
    <scope>NUCLEOTIDE SEQUENCE [LARGE SCALE GENOMIC DNA]</scope>
    <source>
        <strain evidence="3 4">JCM 3272</strain>
    </source>
</reference>
<proteinExistence type="predicted"/>
<feature type="region of interest" description="Disordered" evidence="1">
    <location>
        <begin position="1"/>
        <end position="41"/>
    </location>
</feature>
<dbReference type="EMBL" id="BAAARV010000021">
    <property type="protein sequence ID" value="GAA2341679.1"/>
    <property type="molecule type" value="Genomic_DNA"/>
</dbReference>
<keyword evidence="2" id="KW-0812">Transmembrane</keyword>
<evidence type="ECO:0000256" key="1">
    <source>
        <dbReference type="SAM" id="MobiDB-lite"/>
    </source>
</evidence>
<accession>A0ABN3G0N7</accession>
<evidence type="ECO:0000313" key="3">
    <source>
        <dbReference type="EMBL" id="GAA2341679.1"/>
    </source>
</evidence>
<evidence type="ECO:0000256" key="2">
    <source>
        <dbReference type="SAM" id="Phobius"/>
    </source>
</evidence>